<evidence type="ECO:0000256" key="9">
    <source>
        <dbReference type="SAM" id="SignalP"/>
    </source>
</evidence>
<dbReference type="PANTHER" id="PTHR45708">
    <property type="entry name" value="ENDOCHITINASE"/>
    <property type="match status" value="1"/>
</dbReference>
<dbReference type="AlphaFoldDB" id="A0AAI9E9V4"/>
<evidence type="ECO:0000256" key="3">
    <source>
        <dbReference type="ARBA" id="ARBA00022801"/>
    </source>
</evidence>
<dbReference type="GO" id="GO:0006032">
    <property type="term" value="P:chitin catabolic process"/>
    <property type="evidence" value="ECO:0007669"/>
    <property type="project" value="UniProtKB-KW"/>
</dbReference>
<evidence type="ECO:0000313" key="12">
    <source>
        <dbReference type="Proteomes" id="UP001296104"/>
    </source>
</evidence>
<dbReference type="EC" id="3.2.1.14" evidence="2"/>
<feature type="region of interest" description="Disordered" evidence="8">
    <location>
        <begin position="303"/>
        <end position="328"/>
    </location>
</feature>
<dbReference type="PROSITE" id="PS01095">
    <property type="entry name" value="GH18_1"/>
    <property type="match status" value="1"/>
</dbReference>
<keyword evidence="6" id="KW-0326">Glycosidase</keyword>
<evidence type="ECO:0000256" key="1">
    <source>
        <dbReference type="ARBA" id="ARBA00000822"/>
    </source>
</evidence>
<comment type="caution">
    <text evidence="11">The sequence shown here is derived from an EMBL/GenBank/DDBJ whole genome shotgun (WGS) entry which is preliminary data.</text>
</comment>
<keyword evidence="3" id="KW-0378">Hydrolase</keyword>
<gene>
    <name evidence="11" type="ORF">LECACI_7A003458</name>
</gene>
<dbReference type="InterPro" id="IPR017853">
    <property type="entry name" value="GH"/>
</dbReference>
<reference evidence="11" key="1">
    <citation type="submission" date="2023-11" db="EMBL/GenBank/DDBJ databases">
        <authorList>
            <person name="Alioto T."/>
            <person name="Alioto T."/>
            <person name="Gomez Garrido J."/>
        </authorList>
    </citation>
    <scope>NUCLEOTIDE SEQUENCE</scope>
</reference>
<keyword evidence="4" id="KW-0146">Chitin degradation</keyword>
<feature type="domain" description="GH18" evidence="10">
    <location>
        <begin position="193"/>
        <end position="512"/>
    </location>
</feature>
<sequence>MAPPSFRSKIASLVTTAGLFLAREVAGAGFNGNNNIALYWGQNSYGQAVGPLAQQSLATYCANTDIDIIPMAFLVQVTSGISGEPVLNFANSADTCTLFPGTGLFDCPEIGEDIIRCQQVYGKTILLSIGGGAYTEGGFASEAAAIAAAELVWNTFGPVNSSVPVVVPSTSSASVGSTAMSTPSSTQTMVSTRTSTMNWTSSVISTTISLIRPTATQPPYNNTAMESQGPTVTPTGFASTANGTFPTPTALPNITTSSPPNATNPTQPFQVLTTFETTLVTLVELTTLINNNLPPTQALDLDLLPRATPNPTNPLPTPSLSPEKRQSPLPPILRPFHAAVIDGFDLDLESPTTNFLPFALHLRALMSASSPATTTTKPFYLTAAPQCPYPDLATTPLLNSTQVSLDALFVQFYNNPCGVQSFAPGTAIQEIFNFDVWDAWAQGRKDGVQVFLGVPAGLTAAGSGYEDVGGLSGIIEYCRGFASFGGVMAWDASQVYANGGWLQGVRAVLNEGAAEGRKLVRRAWRA</sequence>
<keyword evidence="7" id="KW-0624">Polysaccharide degradation</keyword>
<dbReference type="InterPro" id="IPR001223">
    <property type="entry name" value="Glyco_hydro18_cat"/>
</dbReference>
<organism evidence="11 12">
    <name type="scientific">Lecanosticta acicola</name>
    <dbReference type="NCBI Taxonomy" id="111012"/>
    <lineage>
        <taxon>Eukaryota</taxon>
        <taxon>Fungi</taxon>
        <taxon>Dikarya</taxon>
        <taxon>Ascomycota</taxon>
        <taxon>Pezizomycotina</taxon>
        <taxon>Dothideomycetes</taxon>
        <taxon>Dothideomycetidae</taxon>
        <taxon>Mycosphaerellales</taxon>
        <taxon>Mycosphaerellaceae</taxon>
        <taxon>Lecanosticta</taxon>
    </lineage>
</organism>
<dbReference type="PANTHER" id="PTHR45708:SF49">
    <property type="entry name" value="ENDOCHITINASE"/>
    <property type="match status" value="1"/>
</dbReference>
<dbReference type="InterPro" id="IPR001579">
    <property type="entry name" value="Glyco_hydro_18_chit_AS"/>
</dbReference>
<name>A0AAI9E9V4_9PEZI</name>
<evidence type="ECO:0000313" key="11">
    <source>
        <dbReference type="EMBL" id="CAK3962635.1"/>
    </source>
</evidence>
<keyword evidence="5" id="KW-0119">Carbohydrate metabolism</keyword>
<dbReference type="InterPro" id="IPR050542">
    <property type="entry name" value="Glycosyl_Hydrlase18_Chitinase"/>
</dbReference>
<proteinExistence type="predicted"/>
<dbReference type="SUPFAM" id="SSF51445">
    <property type="entry name" value="(Trans)glycosidases"/>
    <property type="match status" value="2"/>
</dbReference>
<dbReference type="GO" id="GO:0008843">
    <property type="term" value="F:endochitinase activity"/>
    <property type="evidence" value="ECO:0007669"/>
    <property type="project" value="UniProtKB-EC"/>
</dbReference>
<dbReference type="GO" id="GO:0005576">
    <property type="term" value="C:extracellular region"/>
    <property type="evidence" value="ECO:0007669"/>
    <property type="project" value="TreeGrafter"/>
</dbReference>
<dbReference type="GO" id="GO:0000272">
    <property type="term" value="P:polysaccharide catabolic process"/>
    <property type="evidence" value="ECO:0007669"/>
    <property type="project" value="UniProtKB-KW"/>
</dbReference>
<protein>
    <recommendedName>
        <fullName evidence="2">chitinase</fullName>
        <ecNumber evidence="2">3.2.1.14</ecNumber>
    </recommendedName>
</protein>
<evidence type="ECO:0000256" key="7">
    <source>
        <dbReference type="ARBA" id="ARBA00023326"/>
    </source>
</evidence>
<dbReference type="Gene3D" id="3.20.20.80">
    <property type="entry name" value="Glycosidases"/>
    <property type="match status" value="2"/>
</dbReference>
<evidence type="ECO:0000256" key="4">
    <source>
        <dbReference type="ARBA" id="ARBA00023024"/>
    </source>
</evidence>
<evidence type="ECO:0000259" key="10">
    <source>
        <dbReference type="PROSITE" id="PS51910"/>
    </source>
</evidence>
<comment type="catalytic activity">
    <reaction evidence="1">
        <text>Random endo-hydrolysis of N-acetyl-beta-D-glucosaminide (1-&gt;4)-beta-linkages in chitin and chitodextrins.</text>
        <dbReference type="EC" id="3.2.1.14"/>
    </reaction>
</comment>
<keyword evidence="12" id="KW-1185">Reference proteome</keyword>
<evidence type="ECO:0000256" key="6">
    <source>
        <dbReference type="ARBA" id="ARBA00023295"/>
    </source>
</evidence>
<keyword evidence="9" id="KW-0732">Signal</keyword>
<dbReference type="EMBL" id="CAVMBE010000017">
    <property type="protein sequence ID" value="CAK3962635.1"/>
    <property type="molecule type" value="Genomic_DNA"/>
</dbReference>
<feature type="chain" id="PRO_5042480500" description="chitinase" evidence="9">
    <location>
        <begin position="28"/>
        <end position="526"/>
    </location>
</feature>
<evidence type="ECO:0000256" key="2">
    <source>
        <dbReference type="ARBA" id="ARBA00012729"/>
    </source>
</evidence>
<accession>A0AAI9E9V4</accession>
<dbReference type="Proteomes" id="UP001296104">
    <property type="component" value="Unassembled WGS sequence"/>
</dbReference>
<evidence type="ECO:0000256" key="5">
    <source>
        <dbReference type="ARBA" id="ARBA00023277"/>
    </source>
</evidence>
<evidence type="ECO:0000256" key="8">
    <source>
        <dbReference type="SAM" id="MobiDB-lite"/>
    </source>
</evidence>
<dbReference type="PROSITE" id="PS51910">
    <property type="entry name" value="GH18_2"/>
    <property type="match status" value="1"/>
</dbReference>
<feature type="signal peptide" evidence="9">
    <location>
        <begin position="1"/>
        <end position="27"/>
    </location>
</feature>